<dbReference type="PANTHER" id="PTHR47618">
    <property type="entry name" value="BIFUNCTIONAL OLIGORIBONUCLEASE AND PAP PHOSPHATASE NRNA"/>
    <property type="match status" value="1"/>
</dbReference>
<dbReference type="InterPro" id="IPR051319">
    <property type="entry name" value="Oligoribo/pAp-PDE_c-di-AMP_PDE"/>
</dbReference>
<dbReference type="Gene3D" id="3.90.1640.10">
    <property type="entry name" value="inorganic pyrophosphatase (n-terminal core)"/>
    <property type="match status" value="1"/>
</dbReference>
<evidence type="ECO:0000259" key="1">
    <source>
        <dbReference type="Pfam" id="PF01368"/>
    </source>
</evidence>
<dbReference type="Pfam" id="PF01368">
    <property type="entry name" value="DHH"/>
    <property type="match status" value="1"/>
</dbReference>
<gene>
    <name evidence="3" type="ORF">LKD32_01405</name>
</gene>
<dbReference type="Pfam" id="PF02272">
    <property type="entry name" value="DHHA1"/>
    <property type="match status" value="1"/>
</dbReference>
<accession>A0AAE3APY6</accession>
<evidence type="ECO:0000313" key="4">
    <source>
        <dbReference type="Proteomes" id="UP001198962"/>
    </source>
</evidence>
<dbReference type="PANTHER" id="PTHR47618:SF1">
    <property type="entry name" value="BIFUNCTIONAL OLIGORIBONUCLEASE AND PAP PHOSPHATASE NRNA"/>
    <property type="match status" value="1"/>
</dbReference>
<protein>
    <submittedName>
        <fullName evidence="3">Bifunctional oligoribonuclease/PAP phosphatase NrnA</fullName>
    </submittedName>
</protein>
<dbReference type="Gene3D" id="3.10.310.30">
    <property type="match status" value="1"/>
</dbReference>
<reference evidence="3" key="1">
    <citation type="submission" date="2021-10" db="EMBL/GenBank/DDBJ databases">
        <title>Anaerobic single-cell dispensing facilitates the cultivation of human gut bacteria.</title>
        <authorList>
            <person name="Afrizal A."/>
        </authorList>
    </citation>
    <scope>NUCLEOTIDE SEQUENCE</scope>
    <source>
        <strain evidence="3">CLA-AA-H274</strain>
    </source>
</reference>
<organism evidence="3 4">
    <name type="scientific">Brotaphodocola catenula</name>
    <dbReference type="NCBI Taxonomy" id="2885361"/>
    <lineage>
        <taxon>Bacteria</taxon>
        <taxon>Bacillati</taxon>
        <taxon>Bacillota</taxon>
        <taxon>Clostridia</taxon>
        <taxon>Lachnospirales</taxon>
        <taxon>Lachnospiraceae</taxon>
        <taxon>Brotaphodocola</taxon>
    </lineage>
</organism>
<feature type="domain" description="DDH" evidence="1">
    <location>
        <begin position="14"/>
        <end position="152"/>
    </location>
</feature>
<sequence length="319" mass="35648">MSRLIEMIETAETIAVLGHIHPDGDCVGSCLAVCNYIREQYPEKVVQVYLEKPPVKFNYLKYFDEICQDAHTGKTYDLCICLDSAALDRLGEFAAYLDSAQASICLDHHVTNSGYAQENFVLEASSASEVVYGFLDLDKISKETAECIYTGILHDTNVFKNSNTTEHTMEVAGKMMSKGINFAKIIDESFYRKTYVQNQILGRALLESVVFLHGTCIFSVVRRRDMEFYGVESTDLDGIVDQMRITEGVEVAIFLYEIENHVFKVSMRSNNYVNVSKVAAYFGGGGHIRASGCTMNGSVHDVINNLSGQIEAQMKEHKS</sequence>
<feature type="domain" description="DHHA1" evidence="2">
    <location>
        <begin position="229"/>
        <end position="313"/>
    </location>
</feature>
<keyword evidence="4" id="KW-1185">Reference proteome</keyword>
<dbReference type="InterPro" id="IPR001667">
    <property type="entry name" value="DDH_dom"/>
</dbReference>
<comment type="caution">
    <text evidence="3">The sequence shown here is derived from an EMBL/GenBank/DDBJ whole genome shotgun (WGS) entry which is preliminary data.</text>
</comment>
<dbReference type="SUPFAM" id="SSF64182">
    <property type="entry name" value="DHH phosphoesterases"/>
    <property type="match status" value="1"/>
</dbReference>
<name>A0AAE3APY6_9FIRM</name>
<dbReference type="AlphaFoldDB" id="A0AAE3APY6"/>
<dbReference type="GO" id="GO:0003676">
    <property type="term" value="F:nucleic acid binding"/>
    <property type="evidence" value="ECO:0007669"/>
    <property type="project" value="InterPro"/>
</dbReference>
<dbReference type="InterPro" id="IPR038763">
    <property type="entry name" value="DHH_sf"/>
</dbReference>
<proteinExistence type="predicted"/>
<evidence type="ECO:0000313" key="3">
    <source>
        <dbReference type="EMBL" id="MCC2163550.1"/>
    </source>
</evidence>
<dbReference type="EMBL" id="JAJEPU010000002">
    <property type="protein sequence ID" value="MCC2163550.1"/>
    <property type="molecule type" value="Genomic_DNA"/>
</dbReference>
<dbReference type="RefSeq" id="WP_308450384.1">
    <property type="nucleotide sequence ID" value="NZ_JAJEPU010000002.1"/>
</dbReference>
<evidence type="ECO:0000259" key="2">
    <source>
        <dbReference type="Pfam" id="PF02272"/>
    </source>
</evidence>
<dbReference type="Proteomes" id="UP001198962">
    <property type="component" value="Unassembled WGS sequence"/>
</dbReference>
<dbReference type="InterPro" id="IPR003156">
    <property type="entry name" value="DHHA1_dom"/>
</dbReference>